<comment type="caution">
    <text evidence="1">The sequence shown here is derived from an EMBL/GenBank/DDBJ whole genome shotgun (WGS) entry which is preliminary data.</text>
</comment>
<protein>
    <submittedName>
        <fullName evidence="1">Uncharacterized protein</fullName>
    </submittedName>
</protein>
<dbReference type="AlphaFoldDB" id="A0A9W5LGN6"/>
<name>A0A9W5LGN6_9BACI</name>
<organism evidence="1 2">
    <name type="scientific">Bacillus inaquosorum KCTC 13429</name>
    <dbReference type="NCBI Taxonomy" id="1236548"/>
    <lineage>
        <taxon>Bacteria</taxon>
        <taxon>Bacillati</taxon>
        <taxon>Bacillota</taxon>
        <taxon>Bacilli</taxon>
        <taxon>Bacillales</taxon>
        <taxon>Bacillaceae</taxon>
        <taxon>Bacillus</taxon>
    </lineage>
</organism>
<dbReference type="EMBL" id="AMXN01000005">
    <property type="protein sequence ID" value="ELS60398.1"/>
    <property type="molecule type" value="Genomic_DNA"/>
</dbReference>
<evidence type="ECO:0000313" key="1">
    <source>
        <dbReference type="EMBL" id="ELS60398.1"/>
    </source>
</evidence>
<proteinExistence type="predicted"/>
<accession>A0A9W5LGN6</accession>
<keyword evidence="2" id="KW-1185">Reference proteome</keyword>
<reference evidence="1 2" key="1">
    <citation type="journal article" date="2014" name="Syst. Appl. Microbiol.">
        <title>Genomic insights into the taxonomic status of the three subspecies of Bacillus subtilis.</title>
        <authorList>
            <person name="Yi H."/>
            <person name="Chun J."/>
            <person name="Cha C.J."/>
        </authorList>
    </citation>
    <scope>NUCLEOTIDE SEQUENCE [LARGE SCALE GENOMIC DNA]</scope>
    <source>
        <strain evidence="1 2">KCTC 13429</strain>
    </source>
</reference>
<gene>
    <name evidence="1" type="ORF">BSI_27980</name>
</gene>
<evidence type="ECO:0000313" key="2">
    <source>
        <dbReference type="Proteomes" id="UP000011182"/>
    </source>
</evidence>
<dbReference type="Proteomes" id="UP000011182">
    <property type="component" value="Unassembled WGS sequence"/>
</dbReference>
<sequence length="44" mass="5262">MIFNVILSCLKQSMKKNAQKKSAIMTDEWRENLTYCFLRYSKIS</sequence>